<accession>A0A0E9TMU0</accession>
<name>A0A0E9TMU0_ANGAN</name>
<protein>
    <submittedName>
        <fullName evidence="1">Uncharacterized protein</fullName>
    </submittedName>
</protein>
<dbReference type="AlphaFoldDB" id="A0A0E9TMU0"/>
<sequence length="28" mass="3137">MLVQAWAVLVLEGRCTCRFSFPPVTLAK</sequence>
<organism evidence="1">
    <name type="scientific">Anguilla anguilla</name>
    <name type="common">European freshwater eel</name>
    <name type="synonym">Muraena anguilla</name>
    <dbReference type="NCBI Taxonomy" id="7936"/>
    <lineage>
        <taxon>Eukaryota</taxon>
        <taxon>Metazoa</taxon>
        <taxon>Chordata</taxon>
        <taxon>Craniata</taxon>
        <taxon>Vertebrata</taxon>
        <taxon>Euteleostomi</taxon>
        <taxon>Actinopterygii</taxon>
        <taxon>Neopterygii</taxon>
        <taxon>Teleostei</taxon>
        <taxon>Anguilliformes</taxon>
        <taxon>Anguillidae</taxon>
        <taxon>Anguilla</taxon>
    </lineage>
</organism>
<reference evidence="1" key="2">
    <citation type="journal article" date="2015" name="Fish Shellfish Immunol.">
        <title>Early steps in the European eel (Anguilla anguilla)-Vibrio vulnificus interaction in the gills: Role of the RtxA13 toxin.</title>
        <authorList>
            <person name="Callol A."/>
            <person name="Pajuelo D."/>
            <person name="Ebbesson L."/>
            <person name="Teles M."/>
            <person name="MacKenzie S."/>
            <person name="Amaro C."/>
        </authorList>
    </citation>
    <scope>NUCLEOTIDE SEQUENCE</scope>
</reference>
<reference evidence="1" key="1">
    <citation type="submission" date="2014-11" db="EMBL/GenBank/DDBJ databases">
        <authorList>
            <person name="Amaro Gonzalez C."/>
        </authorList>
    </citation>
    <scope>NUCLEOTIDE SEQUENCE</scope>
</reference>
<proteinExistence type="predicted"/>
<dbReference type="EMBL" id="GBXM01053573">
    <property type="protein sequence ID" value="JAH55004.1"/>
    <property type="molecule type" value="Transcribed_RNA"/>
</dbReference>
<dbReference type="EMBL" id="GBXM01055924">
    <property type="protein sequence ID" value="JAH52653.1"/>
    <property type="molecule type" value="Transcribed_RNA"/>
</dbReference>
<evidence type="ECO:0000313" key="1">
    <source>
        <dbReference type="EMBL" id="JAH55004.1"/>
    </source>
</evidence>